<gene>
    <name evidence="3" type="ORF">AA0117_g1358</name>
</gene>
<feature type="compositionally biased region" description="Basic and acidic residues" evidence="1">
    <location>
        <begin position="715"/>
        <end position="737"/>
    </location>
</feature>
<protein>
    <submittedName>
        <fullName evidence="3">Uncharacterized protein</fullName>
    </submittedName>
</protein>
<evidence type="ECO:0000256" key="1">
    <source>
        <dbReference type="SAM" id="MobiDB-lite"/>
    </source>
</evidence>
<feature type="transmembrane region" description="Helical" evidence="2">
    <location>
        <begin position="6"/>
        <end position="26"/>
    </location>
</feature>
<feature type="compositionally biased region" description="Basic and acidic residues" evidence="1">
    <location>
        <begin position="406"/>
        <end position="415"/>
    </location>
</feature>
<keyword evidence="2" id="KW-0472">Membrane</keyword>
<feature type="compositionally biased region" description="Basic and acidic residues" evidence="1">
    <location>
        <begin position="519"/>
        <end position="531"/>
    </location>
</feature>
<dbReference type="Proteomes" id="UP000291422">
    <property type="component" value="Unassembled WGS sequence"/>
</dbReference>
<dbReference type="EMBL" id="PDXD01000001">
    <property type="protein sequence ID" value="RYN84706.1"/>
    <property type="molecule type" value="Genomic_DNA"/>
</dbReference>
<feature type="compositionally biased region" description="Acidic residues" evidence="1">
    <location>
        <begin position="670"/>
        <end position="681"/>
    </location>
</feature>
<feature type="compositionally biased region" description="Low complexity" evidence="1">
    <location>
        <begin position="551"/>
        <end position="585"/>
    </location>
</feature>
<feature type="compositionally biased region" description="Polar residues" evidence="1">
    <location>
        <begin position="169"/>
        <end position="181"/>
    </location>
</feature>
<feature type="compositionally biased region" description="Acidic residues" evidence="1">
    <location>
        <begin position="738"/>
        <end position="805"/>
    </location>
</feature>
<accession>A0A4Q4NYN0</accession>
<sequence>MALAIIPTIIVSFVVIVALLGTYYIYQAYKRVRFAMPDVERTRHIENPEHLKQQPIQLHDIEPPRRKYQSGQWYGSENVVPTHVAPVAKALPRISEIEYTGGEGLVSPPGRVFSLPKDIEGGKRKENGLDKFQAQDLHAGRLWNFATDGYGSSMVDQPGLVSPKPVRTVTRNSPKAEPTTTAYDSAQIAAANIWDKINKGELQPSRRKVEKKMSKSLIATAPERLREPADFENDVLQDIDLRSSTKEWAKAKVSSAYVAKRPSKRDSFDSTITAVDASDVNIERPASYVKRKQSIGTDIIKLPQPLDRADEARRKILEAKEQMADRKKREAEERQAEERRQAEEQNQRMAEQQKLSEEKKRQENEERARSLAGVTKTEDEDLCNTNGSRSRRPSASRRSNSPTESKSARKSREGPLPRSPKRAYTFANDKTSCANDSVAEKKPSSSRSGMSRSMSMNDRKRQDINATMALIAEGNGNDDTDEGDVGSSEISKVAKPFSDSTARRSDGSKTSASSGCSYKYHDGRRTSRDIPENPFTSTQDPKVSFAPTQRSSGSSNIESRSQAQRLSDASSNDSRLSSDSRLSLSHPERNNNKSSAEFRASADSQSSKHSISDLGKPERKSSFASRTLGKLGRKSSSSEKKTESDSADLMLFGEHAGPGLRGGAMVFAAEPEEMSEPDDEDKDWRHRKGQDEDAVRMRGGAGEKTVESWNESEAGAEKDGDHDACEDAHSDDGHSEDDHSEDEHSEDEPSESDDDIEEHDSSEDEGFEDDASEDEHSESEVSNDEVSDAGTSDDESGDEGSDDGNEQTLLQTPAKIVSTKTVGMVKA</sequence>
<proteinExistence type="predicted"/>
<feature type="region of interest" description="Disordered" evidence="1">
    <location>
        <begin position="307"/>
        <end position="827"/>
    </location>
</feature>
<reference evidence="4" key="1">
    <citation type="journal article" date="2019" name="bioRxiv">
        <title>Genomics, evolutionary history and diagnostics of the Alternaria alternata species group including apple and Asian pear pathotypes.</title>
        <authorList>
            <person name="Armitage A.D."/>
            <person name="Cockerton H.M."/>
            <person name="Sreenivasaprasad S."/>
            <person name="Woodhall J.W."/>
            <person name="Lane C.R."/>
            <person name="Harrison R.J."/>
            <person name="Clarkson J.P."/>
        </authorList>
    </citation>
    <scope>NUCLEOTIDE SEQUENCE [LARGE SCALE GENOMIC DNA]</scope>
    <source>
        <strain evidence="4">FERA 1177</strain>
    </source>
</reference>
<evidence type="ECO:0000313" key="4">
    <source>
        <dbReference type="Proteomes" id="UP000291422"/>
    </source>
</evidence>
<dbReference type="AlphaFoldDB" id="A0A4Q4NYN0"/>
<keyword evidence="2" id="KW-1133">Transmembrane helix</keyword>
<feature type="compositionally biased region" description="Low complexity" evidence="1">
    <location>
        <begin position="445"/>
        <end position="456"/>
    </location>
</feature>
<organism evidence="3 4">
    <name type="scientific">Alternaria alternata</name>
    <name type="common">Alternaria rot fungus</name>
    <name type="synonym">Torula alternata</name>
    <dbReference type="NCBI Taxonomy" id="5599"/>
    <lineage>
        <taxon>Eukaryota</taxon>
        <taxon>Fungi</taxon>
        <taxon>Dikarya</taxon>
        <taxon>Ascomycota</taxon>
        <taxon>Pezizomycotina</taxon>
        <taxon>Dothideomycetes</taxon>
        <taxon>Pleosporomycetidae</taxon>
        <taxon>Pleosporales</taxon>
        <taxon>Pleosporineae</taxon>
        <taxon>Pleosporaceae</taxon>
        <taxon>Alternaria</taxon>
        <taxon>Alternaria sect. Alternaria</taxon>
        <taxon>Alternaria alternata complex</taxon>
    </lineage>
</organism>
<name>A0A4Q4NYN0_ALTAL</name>
<feature type="region of interest" description="Disordered" evidence="1">
    <location>
        <begin position="156"/>
        <end position="181"/>
    </location>
</feature>
<comment type="caution">
    <text evidence="3">The sequence shown here is derived from an EMBL/GenBank/DDBJ whole genome shotgun (WGS) entry which is preliminary data.</text>
</comment>
<evidence type="ECO:0000313" key="3">
    <source>
        <dbReference type="EMBL" id="RYN84706.1"/>
    </source>
</evidence>
<keyword evidence="2" id="KW-0812">Transmembrane</keyword>
<evidence type="ECO:0000256" key="2">
    <source>
        <dbReference type="SAM" id="Phobius"/>
    </source>
</evidence>
<dbReference type="VEuPathDB" id="FungiDB:CC77DRAFT_1057872"/>
<feature type="compositionally biased region" description="Basic and acidic residues" evidence="1">
    <location>
        <begin position="307"/>
        <end position="346"/>
    </location>
</feature>
<feature type="compositionally biased region" description="Basic and acidic residues" evidence="1">
    <location>
        <begin position="354"/>
        <end position="369"/>
    </location>
</feature>
<feature type="compositionally biased region" description="Polar residues" evidence="1">
    <location>
        <begin position="534"/>
        <end position="550"/>
    </location>
</feature>